<comment type="caution">
    <text evidence="2">The sequence shown here is derived from an EMBL/GenBank/DDBJ whole genome shotgun (WGS) entry which is preliminary data.</text>
</comment>
<dbReference type="Proteomes" id="UP000702544">
    <property type="component" value="Unassembled WGS sequence"/>
</dbReference>
<keyword evidence="1" id="KW-0472">Membrane</keyword>
<dbReference type="EMBL" id="JAACAK010000114">
    <property type="protein sequence ID" value="NIR76249.1"/>
    <property type="molecule type" value="Genomic_DNA"/>
</dbReference>
<gene>
    <name evidence="2" type="ORF">GWO12_14225</name>
</gene>
<protein>
    <submittedName>
        <fullName evidence="2">Uncharacterized protein</fullName>
    </submittedName>
</protein>
<keyword evidence="1" id="KW-0812">Transmembrane</keyword>
<reference evidence="2 3" key="1">
    <citation type="submission" date="2020-01" db="EMBL/GenBank/DDBJ databases">
        <title>Genomes assembled from Gulf of Kutch pelagic sediment metagenomes.</title>
        <authorList>
            <person name="Chandrashekar M."/>
            <person name="Mahajan M.S."/>
            <person name="Dave K.J."/>
            <person name="Vatsa P."/>
            <person name="Nathani N.M."/>
        </authorList>
    </citation>
    <scope>NUCLEOTIDE SEQUENCE [LARGE SCALE GENOMIC DNA]</scope>
    <source>
        <strain evidence="2">KS3-K002</strain>
    </source>
</reference>
<dbReference type="AlphaFoldDB" id="A0AAE4ZAD9"/>
<evidence type="ECO:0000313" key="3">
    <source>
        <dbReference type="Proteomes" id="UP000702544"/>
    </source>
</evidence>
<feature type="transmembrane region" description="Helical" evidence="1">
    <location>
        <begin position="6"/>
        <end position="25"/>
    </location>
</feature>
<evidence type="ECO:0000313" key="2">
    <source>
        <dbReference type="EMBL" id="NIR76249.1"/>
    </source>
</evidence>
<sequence>MIRGCASMVGCAVLVVAALVAGWFARDEIEEFARSASSRVFDAQPDTVELAESIGADLARRVDEKVIALGQGAAREITLGSDELTAWIHHRLRGFFPSFISDVRASVKAEELELAGRVATAALPRDRLGTAANFLPDTAEVSAAGRLDGLELGRGVYYIETVQIGALPLPDAWRDDLLTELKGGVDADLPANAVSFELPPFVTDIGVREGAVVLRGGPRDR</sequence>
<evidence type="ECO:0000256" key="1">
    <source>
        <dbReference type="SAM" id="Phobius"/>
    </source>
</evidence>
<keyword evidence="1" id="KW-1133">Transmembrane helix</keyword>
<proteinExistence type="predicted"/>
<name>A0AAE4ZAD9_9BACT</name>
<organism evidence="2 3">
    <name type="scientific">Candidatus Kutchimonas denitrificans</name>
    <dbReference type="NCBI Taxonomy" id="3056748"/>
    <lineage>
        <taxon>Bacteria</taxon>
        <taxon>Pseudomonadati</taxon>
        <taxon>Gemmatimonadota</taxon>
        <taxon>Gemmatimonadia</taxon>
        <taxon>Candidatus Palauibacterales</taxon>
        <taxon>Candidatus Palauibacteraceae</taxon>
        <taxon>Candidatus Kutchimonas</taxon>
    </lineage>
</organism>
<accession>A0AAE4ZAD9</accession>